<feature type="transmembrane region" description="Helical" evidence="1">
    <location>
        <begin position="159"/>
        <end position="178"/>
    </location>
</feature>
<feature type="transmembrane region" description="Helical" evidence="1">
    <location>
        <begin position="63"/>
        <end position="82"/>
    </location>
</feature>
<keyword evidence="1" id="KW-1133">Transmembrane helix</keyword>
<evidence type="ECO:0000256" key="1">
    <source>
        <dbReference type="SAM" id="Phobius"/>
    </source>
</evidence>
<dbReference type="Proteomes" id="UP000198891">
    <property type="component" value="Unassembled WGS sequence"/>
</dbReference>
<feature type="transmembrane region" description="Helical" evidence="1">
    <location>
        <begin position="33"/>
        <end position="51"/>
    </location>
</feature>
<keyword evidence="1" id="KW-0472">Membrane</keyword>
<gene>
    <name evidence="2" type="ORF">SAMN05216554_1398</name>
</gene>
<organism evidence="2 3">
    <name type="scientific">Herbiconiux ginsengi</name>
    <dbReference type="NCBI Taxonomy" id="381665"/>
    <lineage>
        <taxon>Bacteria</taxon>
        <taxon>Bacillati</taxon>
        <taxon>Actinomycetota</taxon>
        <taxon>Actinomycetes</taxon>
        <taxon>Micrococcales</taxon>
        <taxon>Microbacteriaceae</taxon>
        <taxon>Herbiconiux</taxon>
    </lineage>
</organism>
<keyword evidence="1" id="KW-0812">Transmembrane</keyword>
<dbReference type="AlphaFoldDB" id="A0A1H3MG10"/>
<dbReference type="EMBL" id="FNPZ01000001">
    <property type="protein sequence ID" value="SDY75264.1"/>
    <property type="molecule type" value="Genomic_DNA"/>
</dbReference>
<dbReference type="STRING" id="381665.SAMN05216554_1398"/>
<feature type="transmembrane region" description="Helical" evidence="1">
    <location>
        <begin position="94"/>
        <end position="110"/>
    </location>
</feature>
<keyword evidence="3" id="KW-1185">Reference proteome</keyword>
<name>A0A1H3MG10_9MICO</name>
<evidence type="ECO:0000313" key="3">
    <source>
        <dbReference type="Proteomes" id="UP000198891"/>
    </source>
</evidence>
<dbReference type="RefSeq" id="WP_245741317.1">
    <property type="nucleotide sequence ID" value="NZ_FNPZ01000001.1"/>
</dbReference>
<reference evidence="2 3" key="1">
    <citation type="submission" date="2016-10" db="EMBL/GenBank/DDBJ databases">
        <authorList>
            <person name="de Groot N.N."/>
        </authorList>
    </citation>
    <scope>NUCLEOTIDE SEQUENCE [LARGE SCALE GENOMIC DNA]</scope>
    <source>
        <strain evidence="2 3">CGMCC 4.3491</strain>
    </source>
</reference>
<sequence length="208" mass="22250">MSASEPAAPDEHPEVVTPATAAVAKREVRRTDAGSRVTGVIVVGMSVAVWWPSFTLGAWGDFFFDQMLTIWAAASGAFIAVLIQPRGQPRVGRAIALLIPSLWLGLWFLTADADPDDWVVGVVSLLGIVIGILAVPATIWVLARMIWPEFAEDISWPRRFAVIGAVLLIAVASFLLGVNQSKFLTCGDFTISGNSEPHGCTPDPVDTP</sequence>
<feature type="transmembrane region" description="Helical" evidence="1">
    <location>
        <begin position="122"/>
        <end position="147"/>
    </location>
</feature>
<evidence type="ECO:0000313" key="2">
    <source>
        <dbReference type="EMBL" id="SDY75264.1"/>
    </source>
</evidence>
<protein>
    <submittedName>
        <fullName evidence="2">Uncharacterized protein</fullName>
    </submittedName>
</protein>
<accession>A0A1H3MG10</accession>
<proteinExistence type="predicted"/>